<dbReference type="AlphaFoldDB" id="A0A835RVF3"/>
<evidence type="ECO:0000313" key="2">
    <source>
        <dbReference type="EMBL" id="KAG0492777.1"/>
    </source>
</evidence>
<organism evidence="2 3">
    <name type="scientific">Vanilla planifolia</name>
    <name type="common">Vanilla</name>
    <dbReference type="NCBI Taxonomy" id="51239"/>
    <lineage>
        <taxon>Eukaryota</taxon>
        <taxon>Viridiplantae</taxon>
        <taxon>Streptophyta</taxon>
        <taxon>Embryophyta</taxon>
        <taxon>Tracheophyta</taxon>
        <taxon>Spermatophyta</taxon>
        <taxon>Magnoliopsida</taxon>
        <taxon>Liliopsida</taxon>
        <taxon>Asparagales</taxon>
        <taxon>Orchidaceae</taxon>
        <taxon>Vanilloideae</taxon>
        <taxon>Vanilleae</taxon>
        <taxon>Vanilla</taxon>
    </lineage>
</organism>
<name>A0A835RVF3_VANPL</name>
<reference evidence="2 3" key="1">
    <citation type="journal article" date="2020" name="Nat. Food">
        <title>A phased Vanilla planifolia genome enables genetic improvement of flavour and production.</title>
        <authorList>
            <person name="Hasing T."/>
            <person name="Tang H."/>
            <person name="Brym M."/>
            <person name="Khazi F."/>
            <person name="Huang T."/>
            <person name="Chambers A.H."/>
        </authorList>
    </citation>
    <scope>NUCLEOTIDE SEQUENCE [LARGE SCALE GENOMIC DNA]</scope>
    <source>
        <tissue evidence="2">Leaf</tissue>
    </source>
</reference>
<feature type="region of interest" description="Disordered" evidence="1">
    <location>
        <begin position="26"/>
        <end position="51"/>
    </location>
</feature>
<accession>A0A835RVF3</accession>
<protein>
    <submittedName>
        <fullName evidence="2">Uncharacterized protein</fullName>
    </submittedName>
</protein>
<sequence length="51" mass="5761">MTRPRRTAVIENADEVQLVRLTRRLTLPTSSGASPPPDASLGYREDHLRCR</sequence>
<proteinExistence type="predicted"/>
<comment type="caution">
    <text evidence="2">The sequence shown here is derived from an EMBL/GenBank/DDBJ whole genome shotgun (WGS) entry which is preliminary data.</text>
</comment>
<evidence type="ECO:0000313" key="3">
    <source>
        <dbReference type="Proteomes" id="UP000636800"/>
    </source>
</evidence>
<evidence type="ECO:0000256" key="1">
    <source>
        <dbReference type="SAM" id="MobiDB-lite"/>
    </source>
</evidence>
<dbReference type="EMBL" id="JADCNL010000002">
    <property type="protein sequence ID" value="KAG0492777.1"/>
    <property type="molecule type" value="Genomic_DNA"/>
</dbReference>
<dbReference type="Proteomes" id="UP000636800">
    <property type="component" value="Chromosome 2"/>
</dbReference>
<dbReference type="OrthoDB" id="7827681at2759"/>
<keyword evidence="3" id="KW-1185">Reference proteome</keyword>
<gene>
    <name evidence="2" type="ORF">HPP92_006175</name>
</gene>